<keyword evidence="3" id="KW-0902">Two-component regulatory system</keyword>
<protein>
    <submittedName>
        <fullName evidence="6">Two-component sensor histidine kinase</fullName>
    </submittedName>
</protein>
<accession>A0A5D0TVH6</accession>
<feature type="transmembrane region" description="Helical" evidence="4">
    <location>
        <begin position="36"/>
        <end position="57"/>
    </location>
</feature>
<feature type="transmembrane region" description="Helical" evidence="4">
    <location>
        <begin position="372"/>
        <end position="395"/>
    </location>
</feature>
<feature type="transmembrane region" description="Helical" evidence="4">
    <location>
        <begin position="12"/>
        <end position="29"/>
    </location>
</feature>
<feature type="transmembrane region" description="Helical" evidence="4">
    <location>
        <begin position="401"/>
        <end position="419"/>
    </location>
</feature>
<feature type="transmembrane region" description="Helical" evidence="4">
    <location>
        <begin position="133"/>
        <end position="153"/>
    </location>
</feature>
<name>A0A5D0TVH6_9ACTN</name>
<organism evidence="6 7">
    <name type="scientific">Actinomadura syzygii</name>
    <dbReference type="NCBI Taxonomy" id="1427538"/>
    <lineage>
        <taxon>Bacteria</taxon>
        <taxon>Bacillati</taxon>
        <taxon>Actinomycetota</taxon>
        <taxon>Actinomycetes</taxon>
        <taxon>Streptosporangiales</taxon>
        <taxon>Thermomonosporaceae</taxon>
        <taxon>Actinomadura</taxon>
    </lineage>
</organism>
<evidence type="ECO:0000256" key="3">
    <source>
        <dbReference type="ARBA" id="ARBA00023012"/>
    </source>
</evidence>
<evidence type="ECO:0000256" key="4">
    <source>
        <dbReference type="SAM" id="Phobius"/>
    </source>
</evidence>
<keyword evidence="4" id="KW-0812">Transmembrane</keyword>
<dbReference type="Gene3D" id="3.30.565.10">
    <property type="entry name" value="Histidine kinase-like ATPase, C-terminal domain"/>
    <property type="match status" value="1"/>
</dbReference>
<evidence type="ECO:0000313" key="7">
    <source>
        <dbReference type="Proteomes" id="UP000322634"/>
    </source>
</evidence>
<dbReference type="InterPro" id="IPR036890">
    <property type="entry name" value="HATPase_C_sf"/>
</dbReference>
<dbReference type="GO" id="GO:0016020">
    <property type="term" value="C:membrane"/>
    <property type="evidence" value="ECO:0007669"/>
    <property type="project" value="InterPro"/>
</dbReference>
<dbReference type="RefSeq" id="WP_148353927.1">
    <property type="nucleotide sequence ID" value="NZ_JBHSBF010000005.1"/>
</dbReference>
<dbReference type="Pfam" id="PF07730">
    <property type="entry name" value="HisKA_3"/>
    <property type="match status" value="1"/>
</dbReference>
<dbReference type="GO" id="GO:0000155">
    <property type="term" value="F:phosphorelay sensor kinase activity"/>
    <property type="evidence" value="ECO:0007669"/>
    <property type="project" value="InterPro"/>
</dbReference>
<dbReference type="CDD" id="cd16917">
    <property type="entry name" value="HATPase_UhpB-NarQ-NarX-like"/>
    <property type="match status" value="1"/>
</dbReference>
<evidence type="ECO:0000313" key="6">
    <source>
        <dbReference type="EMBL" id="TYC09877.1"/>
    </source>
</evidence>
<proteinExistence type="predicted"/>
<evidence type="ECO:0000256" key="2">
    <source>
        <dbReference type="ARBA" id="ARBA00022777"/>
    </source>
</evidence>
<dbReference type="Gene3D" id="1.20.5.1930">
    <property type="match status" value="1"/>
</dbReference>
<dbReference type="PANTHER" id="PTHR24421:SF63">
    <property type="entry name" value="SENSOR HISTIDINE KINASE DESK"/>
    <property type="match status" value="1"/>
</dbReference>
<dbReference type="GO" id="GO:0046983">
    <property type="term" value="F:protein dimerization activity"/>
    <property type="evidence" value="ECO:0007669"/>
    <property type="project" value="InterPro"/>
</dbReference>
<feature type="transmembrane region" description="Helical" evidence="4">
    <location>
        <begin position="426"/>
        <end position="459"/>
    </location>
</feature>
<keyword evidence="1" id="KW-0808">Transferase</keyword>
<feature type="transmembrane region" description="Helical" evidence="4">
    <location>
        <begin position="491"/>
        <end position="509"/>
    </location>
</feature>
<keyword evidence="4" id="KW-1133">Transmembrane helix</keyword>
<dbReference type="OrthoDB" id="5241784at2"/>
<dbReference type="InterPro" id="IPR011712">
    <property type="entry name" value="Sig_transdc_His_kin_sub3_dim/P"/>
</dbReference>
<dbReference type="SUPFAM" id="SSF55874">
    <property type="entry name" value="ATPase domain of HSP90 chaperone/DNA topoisomerase II/histidine kinase"/>
    <property type="match status" value="1"/>
</dbReference>
<dbReference type="Proteomes" id="UP000322634">
    <property type="component" value="Unassembled WGS sequence"/>
</dbReference>
<keyword evidence="7" id="KW-1185">Reference proteome</keyword>
<dbReference type="InterPro" id="IPR050482">
    <property type="entry name" value="Sensor_HK_TwoCompSys"/>
</dbReference>
<feature type="domain" description="Signal transduction histidine kinase subgroup 3 dimerisation and phosphoacceptor" evidence="5">
    <location>
        <begin position="533"/>
        <end position="591"/>
    </location>
</feature>
<keyword evidence="4" id="KW-0472">Membrane</keyword>
<feature type="transmembrane region" description="Helical" evidence="4">
    <location>
        <begin position="465"/>
        <end position="484"/>
    </location>
</feature>
<dbReference type="EMBL" id="VSFF01000013">
    <property type="protein sequence ID" value="TYC09877.1"/>
    <property type="molecule type" value="Genomic_DNA"/>
</dbReference>
<reference evidence="6 7" key="1">
    <citation type="submission" date="2019-08" db="EMBL/GenBank/DDBJ databases">
        <title>Actinomadura sp. nov. CYP1-5 isolated from mountain soil.</title>
        <authorList>
            <person name="Songsumanus A."/>
            <person name="Kuncharoen N."/>
            <person name="Kudo T."/>
            <person name="Yuki M."/>
            <person name="Igarashi Y."/>
            <person name="Tanasupawat S."/>
        </authorList>
    </citation>
    <scope>NUCLEOTIDE SEQUENCE [LARGE SCALE GENOMIC DNA]</scope>
    <source>
        <strain evidence="6 7">GKU157</strain>
    </source>
</reference>
<dbReference type="Gene3D" id="6.10.250.2870">
    <property type="match status" value="1"/>
</dbReference>
<evidence type="ECO:0000256" key="1">
    <source>
        <dbReference type="ARBA" id="ARBA00022679"/>
    </source>
</evidence>
<sequence length="734" mass="75183">MAEAGPDPRIARVVVGVVPAALAGVYALAAPARTDGAVRIGTAVALVASVLVLHLVWVMPRLARWRRGWVVPAQALAAYTVVLAFGTSAVILAFVAGSLLAAGVPRPKAAWPLAAGVVGSATLVDVLRGGASVDVTITCLLAALVLYGLVRLADRADDAAAARLPLTMAAVGRERLRIAAELNRGLGAGLRAVSDGTRRAAGRPEAIRSEAIRPGAIGDVLAVARRSLNDARAAAADFRSMSLAPEATAARALLEAADVRAEVRTGHREPLGPAGALLAMVLREAVTDVVRAGTARSCLVETSERGGAVVLRVVNDGVRTAERGADGLAEAAARVRAAGGAFSAGFGGDGRFAVEAVVDAGDRAVSVPDKAAYRLSLTLLATVLAGFCVKGLLLVPWGPRWAVAAVVLALVAVAQLVWTGTGRPRWWPLVLTVLSVAPVPVFGEAWLGLAGVLAGTFLVGLPARAAVPLVAATMAGVGAGAAALGLGTAATVNFTVSTLVTGLVVYGFVRLARLVRDLQIAGAELARAATVQERLRAARDLHDLLGHSLAAILLKCELARRLADADPERARRELAEVVEMAERARGDLRAATGGEAGLSLDGEVASARSVLTAAGVETDADHAPLDGRVDGDVSAVLGAVLREAVTNVLRHSAATRCAIRTERDGDAVRLVVENDGVDPDAPRTPPGSGIGNLTTRLAAHGGTLSARADGTGRFRLEARIGRRTGDRPKERAIG</sequence>
<gene>
    <name evidence="6" type="ORF">FXF65_32690</name>
</gene>
<feature type="transmembrane region" description="Helical" evidence="4">
    <location>
        <begin position="77"/>
        <end position="102"/>
    </location>
</feature>
<comment type="caution">
    <text evidence="6">The sequence shown here is derived from an EMBL/GenBank/DDBJ whole genome shotgun (WGS) entry which is preliminary data.</text>
</comment>
<dbReference type="PANTHER" id="PTHR24421">
    <property type="entry name" value="NITRATE/NITRITE SENSOR PROTEIN NARX-RELATED"/>
    <property type="match status" value="1"/>
</dbReference>
<evidence type="ECO:0000259" key="5">
    <source>
        <dbReference type="Pfam" id="PF07730"/>
    </source>
</evidence>
<keyword evidence="2 6" id="KW-0418">Kinase</keyword>
<dbReference type="AlphaFoldDB" id="A0A5D0TVH6"/>